<dbReference type="FunFam" id="3.10.110.10:FF:000060">
    <property type="entry name" value="Ubiquitin conjugating enzyme (UbcB)"/>
    <property type="match status" value="1"/>
</dbReference>
<dbReference type="EMBL" id="LAEV01001608">
    <property type="protein sequence ID" value="KKA27716.1"/>
    <property type="molecule type" value="Genomic_DNA"/>
</dbReference>
<keyword evidence="3" id="KW-0547">Nucleotide-binding</keyword>
<dbReference type="SUPFAM" id="SSF54495">
    <property type="entry name" value="UBC-like"/>
    <property type="match status" value="1"/>
</dbReference>
<keyword evidence="5" id="KW-0067">ATP-binding</keyword>
<evidence type="ECO:0000313" key="8">
    <source>
        <dbReference type="Proteomes" id="UP000033483"/>
    </source>
</evidence>
<dbReference type="GO" id="GO:0061631">
    <property type="term" value="F:ubiquitin conjugating enzyme activity"/>
    <property type="evidence" value="ECO:0007669"/>
    <property type="project" value="UniProtKB-EC"/>
</dbReference>
<gene>
    <name evidence="7" type="ORF">TD95_002345</name>
</gene>
<sequence>MASTKRISKELADITASPLPDISVSLVNNVLHTWSCTIAGPAHTPYSGGTFTVLVTMPLDYPFKPPSIKFATRIYHPNITNDDSGSVCLGLLKSENWKPNTRVAAVLEAVRGLLVEPNPEDPLETAIAEQFVQNRAAFDAEAAAMTRKYAA</sequence>
<organism evidence="7 8">
    <name type="scientific">Thielaviopsis punctulata</name>
    <dbReference type="NCBI Taxonomy" id="72032"/>
    <lineage>
        <taxon>Eukaryota</taxon>
        <taxon>Fungi</taxon>
        <taxon>Dikarya</taxon>
        <taxon>Ascomycota</taxon>
        <taxon>Pezizomycotina</taxon>
        <taxon>Sordariomycetes</taxon>
        <taxon>Hypocreomycetidae</taxon>
        <taxon>Microascales</taxon>
        <taxon>Ceratocystidaceae</taxon>
        <taxon>Thielaviopsis</taxon>
    </lineage>
</organism>
<evidence type="ECO:0000256" key="5">
    <source>
        <dbReference type="ARBA" id="ARBA00022840"/>
    </source>
</evidence>
<proteinExistence type="predicted"/>
<dbReference type="InterPro" id="IPR050113">
    <property type="entry name" value="Ub_conjugating_enzyme"/>
</dbReference>
<dbReference type="Gene3D" id="3.10.110.10">
    <property type="entry name" value="Ubiquitin Conjugating Enzyme"/>
    <property type="match status" value="1"/>
</dbReference>
<evidence type="ECO:0000259" key="6">
    <source>
        <dbReference type="PROSITE" id="PS50127"/>
    </source>
</evidence>
<dbReference type="PANTHER" id="PTHR24067">
    <property type="entry name" value="UBIQUITIN-CONJUGATING ENZYME E2"/>
    <property type="match status" value="1"/>
</dbReference>
<name>A0A0F4ZC70_9PEZI</name>
<dbReference type="InterPro" id="IPR016135">
    <property type="entry name" value="UBQ-conjugating_enzyme/RWD"/>
</dbReference>
<evidence type="ECO:0000256" key="1">
    <source>
        <dbReference type="ARBA" id="ARBA00012486"/>
    </source>
</evidence>
<reference evidence="7 8" key="1">
    <citation type="submission" date="2015-03" db="EMBL/GenBank/DDBJ databases">
        <authorList>
            <person name="Radwan O."/>
            <person name="Al-Naeli F.A."/>
            <person name="Rendon G.A."/>
            <person name="Fields C."/>
        </authorList>
    </citation>
    <scope>NUCLEOTIDE SEQUENCE [LARGE SCALE GENOMIC DNA]</scope>
    <source>
        <strain evidence="7">CR-DP1</strain>
    </source>
</reference>
<evidence type="ECO:0000313" key="7">
    <source>
        <dbReference type="EMBL" id="KKA27716.1"/>
    </source>
</evidence>
<keyword evidence="4" id="KW-0833">Ubl conjugation pathway</keyword>
<evidence type="ECO:0000256" key="2">
    <source>
        <dbReference type="ARBA" id="ARBA00022679"/>
    </source>
</evidence>
<dbReference type="SMART" id="SM00212">
    <property type="entry name" value="UBCc"/>
    <property type="match status" value="1"/>
</dbReference>
<comment type="caution">
    <text evidence="7">The sequence shown here is derived from an EMBL/GenBank/DDBJ whole genome shotgun (WGS) entry which is preliminary data.</text>
</comment>
<evidence type="ECO:0000256" key="4">
    <source>
        <dbReference type="ARBA" id="ARBA00022786"/>
    </source>
</evidence>
<protein>
    <recommendedName>
        <fullName evidence="1">E2 ubiquitin-conjugating enzyme</fullName>
        <ecNumber evidence="1">2.3.2.23</ecNumber>
    </recommendedName>
</protein>
<accession>A0A0F4ZC70</accession>
<dbReference type="AlphaFoldDB" id="A0A0F4ZC70"/>
<feature type="domain" description="UBC core" evidence="6">
    <location>
        <begin position="2"/>
        <end position="151"/>
    </location>
</feature>
<dbReference type="Pfam" id="PF00179">
    <property type="entry name" value="UQ_con"/>
    <property type="match status" value="1"/>
</dbReference>
<dbReference type="PROSITE" id="PS50127">
    <property type="entry name" value="UBC_2"/>
    <property type="match status" value="1"/>
</dbReference>
<keyword evidence="2" id="KW-0808">Transferase</keyword>
<dbReference type="EC" id="2.3.2.23" evidence="1"/>
<dbReference type="GO" id="GO:0005524">
    <property type="term" value="F:ATP binding"/>
    <property type="evidence" value="ECO:0007669"/>
    <property type="project" value="UniProtKB-KW"/>
</dbReference>
<evidence type="ECO:0000256" key="3">
    <source>
        <dbReference type="ARBA" id="ARBA00022741"/>
    </source>
</evidence>
<dbReference type="Proteomes" id="UP000033483">
    <property type="component" value="Unassembled WGS sequence"/>
</dbReference>
<dbReference type="InterPro" id="IPR000608">
    <property type="entry name" value="UBC"/>
</dbReference>
<dbReference type="OrthoDB" id="9978460at2759"/>
<keyword evidence="8" id="KW-1185">Reference proteome</keyword>